<evidence type="ECO:0000313" key="2">
    <source>
        <dbReference type="EMBL" id="CAH1190279.1"/>
    </source>
</evidence>
<evidence type="ECO:0000256" key="1">
    <source>
        <dbReference type="SAM" id="MobiDB-lite"/>
    </source>
</evidence>
<accession>A0ABM9BMA1</accession>
<name>A0ABM9BMA1_9BACL</name>
<protein>
    <submittedName>
        <fullName evidence="2">Uncharacterized protein</fullName>
    </submittedName>
</protein>
<organism evidence="2 3">
    <name type="scientific">Paenibacillus plantiphilus</name>
    <dbReference type="NCBI Taxonomy" id="2905650"/>
    <lineage>
        <taxon>Bacteria</taxon>
        <taxon>Bacillati</taxon>
        <taxon>Bacillota</taxon>
        <taxon>Bacilli</taxon>
        <taxon>Bacillales</taxon>
        <taxon>Paenibacillaceae</taxon>
        <taxon>Paenibacillus</taxon>
    </lineage>
</organism>
<gene>
    <name evidence="2" type="ORF">PAECIP111893_00255</name>
</gene>
<feature type="region of interest" description="Disordered" evidence="1">
    <location>
        <begin position="1"/>
        <end position="31"/>
    </location>
</feature>
<dbReference type="EMBL" id="CAKMMF010000001">
    <property type="protein sequence ID" value="CAH1190279.1"/>
    <property type="molecule type" value="Genomic_DNA"/>
</dbReference>
<comment type="caution">
    <text evidence="2">The sequence shown here is derived from an EMBL/GenBank/DDBJ whole genome shotgun (WGS) entry which is preliminary data.</text>
</comment>
<proteinExistence type="predicted"/>
<evidence type="ECO:0000313" key="3">
    <source>
        <dbReference type="Proteomes" id="UP000838686"/>
    </source>
</evidence>
<dbReference type="Gene3D" id="2.60.120.260">
    <property type="entry name" value="Galactose-binding domain-like"/>
    <property type="match status" value="1"/>
</dbReference>
<dbReference type="InterPro" id="IPR008979">
    <property type="entry name" value="Galactose-bd-like_sf"/>
</dbReference>
<sequence length="496" mass="53508">MDMAFEEQPPKWLAPGVEPPESKKSEGWLPNERPPADYWNWQMNQVYLTLLELQQKAAEGTELTALESALLAHINASDNPHDVTAAQIGAETPAGAQTKVDMHAIATSVHGATSAATANRIPIRDNNSRFKVGAPVAADDVARKDTVDNAVTYGVLRNSIINGGFDISQRIGVLGSLTLPATGGSGNNYGYALDRWWTQAFTNTTSSASVTVSQQAFSLGQTIVPNYPKYHCRIAINSLPALGASSAVIRHIQRIEGVHLFSGKSATLSFWAKASTNRSIAVTAGQDFGIEGSAGVTVGQVINLTTSWQLFSLTFSFPSISGKTVGEHNHLAIKIIPYKQDDLAGETIPSGQVGSWTTGNIDIAQVVLNEGAAALPFQPKSFAEELALCQRYYEKSYNYGVVPGWSTNMGREGSRVQGAGNYTMESTIHFKVPKRVSPTVGVYSTTGEWGFWRLGGSTNIAQSATNVSETGFLSFSTREWALNDIYEYQWTADAEL</sequence>
<dbReference type="SUPFAM" id="SSF49785">
    <property type="entry name" value="Galactose-binding domain-like"/>
    <property type="match status" value="1"/>
</dbReference>
<reference evidence="2" key="1">
    <citation type="submission" date="2022-01" db="EMBL/GenBank/DDBJ databases">
        <authorList>
            <person name="Criscuolo A."/>
        </authorList>
    </citation>
    <scope>NUCLEOTIDE SEQUENCE</scope>
    <source>
        <strain evidence="2">CIP111893</strain>
    </source>
</reference>
<keyword evidence="3" id="KW-1185">Reference proteome</keyword>
<dbReference type="Proteomes" id="UP000838686">
    <property type="component" value="Unassembled WGS sequence"/>
</dbReference>